<dbReference type="PANTHER" id="PTHR31987">
    <property type="entry name" value="GLUTAMINASE A-RELATED"/>
    <property type="match status" value="1"/>
</dbReference>
<feature type="domain" description="DUF4964" evidence="2">
    <location>
        <begin position="22"/>
        <end position="92"/>
    </location>
</feature>
<evidence type="ECO:0000259" key="4">
    <source>
        <dbReference type="Pfam" id="PF17168"/>
    </source>
</evidence>
<accession>A0A3E1YHZ4</accession>
<dbReference type="SUPFAM" id="SSF48208">
    <property type="entry name" value="Six-hairpin glycosidases"/>
    <property type="match status" value="1"/>
</dbReference>
<dbReference type="EMBL" id="QPMM01000001">
    <property type="protein sequence ID" value="RFS27043.1"/>
    <property type="molecule type" value="Genomic_DNA"/>
</dbReference>
<name>A0A3E1YHZ4_9BACT</name>
<keyword evidence="6" id="KW-1185">Reference proteome</keyword>
<dbReference type="InterPro" id="IPR033433">
    <property type="entry name" value="GtaA_N"/>
</dbReference>
<feature type="chain" id="PRO_5017820050" evidence="1">
    <location>
        <begin position="26"/>
        <end position="825"/>
    </location>
</feature>
<reference evidence="5 6" key="1">
    <citation type="submission" date="2018-07" db="EMBL/GenBank/DDBJ databases">
        <title>Chitinophaga K2CV101002-2 sp. nov., isolated from a monsoon evergreen broad-leaved forest soil.</title>
        <authorList>
            <person name="Lv Y."/>
        </authorList>
    </citation>
    <scope>NUCLEOTIDE SEQUENCE [LARGE SCALE GENOMIC DNA]</scope>
    <source>
        <strain evidence="5 6">GDMCC 1.1288</strain>
    </source>
</reference>
<evidence type="ECO:0000259" key="2">
    <source>
        <dbReference type="Pfam" id="PF16334"/>
    </source>
</evidence>
<evidence type="ECO:0000256" key="1">
    <source>
        <dbReference type="SAM" id="SignalP"/>
    </source>
</evidence>
<gene>
    <name evidence="5" type="ORF">DVR12_02475</name>
</gene>
<organism evidence="5 6">
    <name type="scientific">Chitinophaga silvatica</name>
    <dbReference type="NCBI Taxonomy" id="2282649"/>
    <lineage>
        <taxon>Bacteria</taxon>
        <taxon>Pseudomonadati</taxon>
        <taxon>Bacteroidota</taxon>
        <taxon>Chitinophagia</taxon>
        <taxon>Chitinophagales</taxon>
        <taxon>Chitinophagaceae</taxon>
        <taxon>Chitinophaga</taxon>
    </lineage>
</organism>
<protein>
    <submittedName>
        <fullName evidence="5">DUF4965 domain-containing protein</fullName>
    </submittedName>
</protein>
<evidence type="ECO:0000313" key="5">
    <source>
        <dbReference type="EMBL" id="RFS27043.1"/>
    </source>
</evidence>
<dbReference type="SUPFAM" id="SSF49785">
    <property type="entry name" value="Galactose-binding domain-like"/>
    <property type="match status" value="1"/>
</dbReference>
<dbReference type="Pfam" id="PF17168">
    <property type="entry name" value="DUF5127"/>
    <property type="match status" value="1"/>
</dbReference>
<comment type="caution">
    <text evidence="5">The sequence shown here is derived from an EMBL/GenBank/DDBJ whole genome shotgun (WGS) entry which is preliminary data.</text>
</comment>
<feature type="domain" description="Glutaminase A N-terminal" evidence="4">
    <location>
        <begin position="253"/>
        <end position="475"/>
    </location>
</feature>
<dbReference type="Pfam" id="PF16334">
    <property type="entry name" value="DUF4964"/>
    <property type="match status" value="1"/>
</dbReference>
<dbReference type="Proteomes" id="UP000260644">
    <property type="component" value="Unassembled WGS sequence"/>
</dbReference>
<dbReference type="Pfam" id="PF16335">
    <property type="entry name" value="GtaA_6_Hairpin"/>
    <property type="match status" value="1"/>
</dbReference>
<dbReference type="GO" id="GO:0005975">
    <property type="term" value="P:carbohydrate metabolic process"/>
    <property type="evidence" value="ECO:0007669"/>
    <property type="project" value="InterPro"/>
</dbReference>
<feature type="signal peptide" evidence="1">
    <location>
        <begin position="1"/>
        <end position="25"/>
    </location>
</feature>
<evidence type="ECO:0000259" key="3">
    <source>
        <dbReference type="Pfam" id="PF16335"/>
    </source>
</evidence>
<dbReference type="InterPro" id="IPR008928">
    <property type="entry name" value="6-hairpin_glycosidase_sf"/>
</dbReference>
<dbReference type="InterPro" id="IPR052743">
    <property type="entry name" value="Glutaminase_GtaA"/>
</dbReference>
<dbReference type="InterPro" id="IPR032515">
    <property type="entry name" value="DUF4964"/>
</dbReference>
<sequence>MLVNRCCRITLILVCSFMLAVTSKAQQQKAPSYPLITHTPYFSIWSSTDKLNESVTKHWTGANHSLLGIIKVDDSYYRFLGKETDEYTTIIPAADEQVYEAAYTFDKPDNNWFESGFDDTKWKIGKAPFSDDNKANTSWNTDDIWIRRTFTLNEGIDLNNLFLRINHDDNIEIYLNGQHIYHKQGWVNHYTYLNLSEQLKANLKTGKNVLAFHVHNSAGGRFLDAGISKRVETPDNKMIQTATQQDVEIKAMETVYHFTCGKVDLELTFTSPLLLKDLSLLSTPVSYISYQVKANDGNKHNVAVFLSASSDIATNLPGEKVTVQNTTSGNLKLLKTGTVEQPILKKKGDDIRIDWGYFYVGASKGYAQQFISQDEKSAIHQFLFNQYQGPSTKAGTGLALNTVVSFGQVSDEAVNRVMLLGYDEVYAIQYFNKNLRPWWNKDGNQRFDVLMNKMAANYDVVSKKVKQFQDTVYTDALKAGGSAYADLCKLIYRQSIAAHSLVESPQKEILFLSKENFSNGCIGTVDLTYPSAPLYIAYNPDLEKGMMNGIFHYSESGRWTKPFAAHDLGTYPIANGQVYGEDMPVEEAGNMLILTAAIAKAEGNANYARKHWNTLTTWAKYLDKEGFNPANQLCTDDFAGHLAGNVNLSAKAIMALRSYAFLAEKLGNKTESTYYLGRCQTMAKNWIELANGGNHFTLSFDLKNSWSQKYNLVWDKVLEFNLFPESVFDTEINYYLSKQEAYGLPLDSRKTYTKSDWIIWTAVMSRNQSDFEKFILPLHKYMSETPSRVPMSDWHETTNGEQVGFQARSVVGGYFMKVLQDKLNK</sequence>
<keyword evidence="1" id="KW-0732">Signal</keyword>
<dbReference type="InterPro" id="IPR008979">
    <property type="entry name" value="Galactose-bd-like_sf"/>
</dbReference>
<proteinExistence type="predicted"/>
<evidence type="ECO:0000313" key="6">
    <source>
        <dbReference type="Proteomes" id="UP000260644"/>
    </source>
</evidence>
<dbReference type="Gene3D" id="2.60.120.260">
    <property type="entry name" value="Galactose-binding domain-like"/>
    <property type="match status" value="1"/>
</dbReference>
<dbReference type="OrthoDB" id="175993at2"/>
<dbReference type="InterPro" id="IPR032514">
    <property type="entry name" value="GtaA_central"/>
</dbReference>
<dbReference type="PANTHER" id="PTHR31987:SF1">
    <property type="entry name" value="GLUTAMINASE A"/>
    <property type="match status" value="1"/>
</dbReference>
<dbReference type="AlphaFoldDB" id="A0A3E1YHZ4"/>
<feature type="domain" description="Glutaminase A central" evidence="3">
    <location>
        <begin position="481"/>
        <end position="817"/>
    </location>
</feature>